<dbReference type="EMBL" id="BAAAQB010000009">
    <property type="protein sequence ID" value="GAA2128337.1"/>
    <property type="molecule type" value="Genomic_DNA"/>
</dbReference>
<reference evidence="1 2" key="1">
    <citation type="journal article" date="2019" name="Int. J. Syst. Evol. Microbiol.">
        <title>The Global Catalogue of Microorganisms (GCM) 10K type strain sequencing project: providing services to taxonomists for standard genome sequencing and annotation.</title>
        <authorList>
            <consortium name="The Broad Institute Genomics Platform"/>
            <consortium name="The Broad Institute Genome Sequencing Center for Infectious Disease"/>
            <person name="Wu L."/>
            <person name="Ma J."/>
        </authorList>
    </citation>
    <scope>NUCLEOTIDE SEQUENCE [LARGE SCALE GENOMIC DNA]</scope>
    <source>
        <strain evidence="1 2">JCM 15921</strain>
    </source>
</reference>
<proteinExistence type="predicted"/>
<dbReference type="Proteomes" id="UP001500102">
    <property type="component" value="Unassembled WGS sequence"/>
</dbReference>
<protein>
    <submittedName>
        <fullName evidence="1">Uncharacterized protein</fullName>
    </submittedName>
</protein>
<evidence type="ECO:0000313" key="2">
    <source>
        <dbReference type="Proteomes" id="UP001500102"/>
    </source>
</evidence>
<gene>
    <name evidence="1" type="ORF">GCM10009825_07560</name>
</gene>
<keyword evidence="2" id="KW-1185">Reference proteome</keyword>
<organism evidence="1 2">
    <name type="scientific">Arthrobacter humicola</name>
    <dbReference type="NCBI Taxonomy" id="409291"/>
    <lineage>
        <taxon>Bacteria</taxon>
        <taxon>Bacillati</taxon>
        <taxon>Actinomycetota</taxon>
        <taxon>Actinomycetes</taxon>
        <taxon>Micrococcales</taxon>
        <taxon>Micrococcaceae</taxon>
        <taxon>Arthrobacter</taxon>
    </lineage>
</organism>
<comment type="caution">
    <text evidence="1">The sequence shown here is derived from an EMBL/GenBank/DDBJ whole genome shotgun (WGS) entry which is preliminary data.</text>
</comment>
<sequence length="61" mass="6419">MVTCRYAEQSPEWCWAEETSAVPVPPVTGVPNPSAVMLPDSKLAATTVFPGYWLVGAGVPG</sequence>
<name>A0ABN2YJR2_9MICC</name>
<evidence type="ECO:0000313" key="1">
    <source>
        <dbReference type="EMBL" id="GAA2128337.1"/>
    </source>
</evidence>
<accession>A0ABN2YJR2</accession>